<dbReference type="Gene3D" id="3.40.50.300">
    <property type="entry name" value="P-loop containing nucleotide triphosphate hydrolases"/>
    <property type="match status" value="1"/>
</dbReference>
<keyword evidence="3" id="KW-1185">Reference proteome</keyword>
<dbReference type="SUPFAM" id="SSF53795">
    <property type="entry name" value="PEP carboxykinase-like"/>
    <property type="match status" value="1"/>
</dbReference>
<feature type="domain" description="HPr kinase/phosphorylase C-terminal" evidence="1">
    <location>
        <begin position="33"/>
        <end position="117"/>
    </location>
</feature>
<dbReference type="GO" id="GO:0006109">
    <property type="term" value="P:regulation of carbohydrate metabolic process"/>
    <property type="evidence" value="ECO:0007669"/>
    <property type="project" value="InterPro"/>
</dbReference>
<proteinExistence type="predicted"/>
<dbReference type="GO" id="GO:0005524">
    <property type="term" value="F:ATP binding"/>
    <property type="evidence" value="ECO:0007669"/>
    <property type="project" value="InterPro"/>
</dbReference>
<dbReference type="InterPro" id="IPR011104">
    <property type="entry name" value="Hpr_kin/Pase_C"/>
</dbReference>
<dbReference type="Proteomes" id="UP000019593">
    <property type="component" value="Chromosome"/>
</dbReference>
<reference evidence="2 3" key="1">
    <citation type="submission" date="2013-03" db="EMBL/GenBank/DDBJ databases">
        <authorList>
            <person name="Fiebig A."/>
            <person name="Goeker M."/>
            <person name="Klenk H.-P.P."/>
        </authorList>
    </citation>
    <scope>NUCLEOTIDE SEQUENCE [LARGE SCALE GENOMIC DNA]</scope>
    <source>
        <strain evidence="3">DSM 19469</strain>
    </source>
</reference>
<accession>W8S507</accession>
<dbReference type="GO" id="GO:0000155">
    <property type="term" value="F:phosphorelay sensor kinase activity"/>
    <property type="evidence" value="ECO:0007669"/>
    <property type="project" value="InterPro"/>
</dbReference>
<dbReference type="OrthoDB" id="8326226at2"/>
<dbReference type="eggNOG" id="COG1493">
    <property type="taxonomic scope" value="Bacteria"/>
</dbReference>
<dbReference type="AlphaFoldDB" id="W8S507"/>
<dbReference type="STRING" id="1294273.roselon_01513"/>
<dbReference type="Pfam" id="PF07475">
    <property type="entry name" value="Hpr_kinase_C"/>
    <property type="match status" value="1"/>
</dbReference>
<protein>
    <submittedName>
        <fullName evidence="2">HPr kinase</fullName>
    </submittedName>
</protein>
<sequence>MARLNTADDLTARAVSQKDGRYYFNATAVAHGGRAVLILGASGRGKSMLALALMAHGTSLVSDDGVWLAPSAEGPVLLRPDDAPPLIEARQVGLLQAGPITAQASLALVVDLDRAEEARLPPNRRLRVGAHDIPLVLGANTPGLAAAVLQMVRFGRHDV</sequence>
<organism evidence="2 3">
    <name type="scientific">Roseicyclus elongatus DSM 19469</name>
    <dbReference type="NCBI Taxonomy" id="1294273"/>
    <lineage>
        <taxon>Bacteria</taxon>
        <taxon>Pseudomonadati</taxon>
        <taxon>Pseudomonadota</taxon>
        <taxon>Alphaproteobacteria</taxon>
        <taxon>Rhodobacterales</taxon>
        <taxon>Roseobacteraceae</taxon>
        <taxon>Roseicyclus</taxon>
    </lineage>
</organism>
<dbReference type="HOGENOM" id="CLU_052030_2_0_5"/>
<gene>
    <name evidence="2" type="ORF">roselon_01513</name>
</gene>
<dbReference type="EMBL" id="CP004372">
    <property type="protein sequence ID" value="AHM03896.1"/>
    <property type="molecule type" value="Genomic_DNA"/>
</dbReference>
<evidence type="ECO:0000313" key="2">
    <source>
        <dbReference type="EMBL" id="AHM03896.1"/>
    </source>
</evidence>
<evidence type="ECO:0000259" key="1">
    <source>
        <dbReference type="Pfam" id="PF07475"/>
    </source>
</evidence>
<dbReference type="KEGG" id="red:roselon_01513"/>
<keyword evidence="2" id="KW-0418">Kinase</keyword>
<evidence type="ECO:0000313" key="3">
    <source>
        <dbReference type="Proteomes" id="UP000019593"/>
    </source>
</evidence>
<name>W8S507_9RHOB</name>
<dbReference type="InterPro" id="IPR027417">
    <property type="entry name" value="P-loop_NTPase"/>
</dbReference>
<keyword evidence="2" id="KW-0808">Transferase</keyword>
<dbReference type="RefSeq" id="WP_156945885.1">
    <property type="nucleotide sequence ID" value="NZ_CP004372.1"/>
</dbReference>